<dbReference type="Gene3D" id="4.10.240.10">
    <property type="entry name" value="Zn(2)-C6 fungal-type DNA-binding domain"/>
    <property type="match status" value="1"/>
</dbReference>
<evidence type="ECO:0000313" key="9">
    <source>
        <dbReference type="Proteomes" id="UP000184073"/>
    </source>
</evidence>
<dbReference type="SMART" id="SM00066">
    <property type="entry name" value="GAL4"/>
    <property type="match status" value="1"/>
</dbReference>
<protein>
    <recommendedName>
        <fullName evidence="7">Zn(2)-C6 fungal-type domain-containing protein</fullName>
    </recommendedName>
</protein>
<keyword evidence="5" id="KW-0539">Nucleus</keyword>
<dbReference type="GO" id="GO:0000981">
    <property type="term" value="F:DNA-binding transcription factor activity, RNA polymerase II-specific"/>
    <property type="evidence" value="ECO:0007669"/>
    <property type="project" value="InterPro"/>
</dbReference>
<dbReference type="CDD" id="cd00067">
    <property type="entry name" value="GAL4"/>
    <property type="match status" value="1"/>
</dbReference>
<dbReference type="Pfam" id="PF00172">
    <property type="entry name" value="Zn_clus"/>
    <property type="match status" value="1"/>
</dbReference>
<dbReference type="GeneID" id="63728720"/>
<proteinExistence type="predicted"/>
<evidence type="ECO:0000256" key="1">
    <source>
        <dbReference type="ARBA" id="ARBA00022723"/>
    </source>
</evidence>
<dbReference type="PROSITE" id="PS00463">
    <property type="entry name" value="ZN2_CY6_FUNGAL_1"/>
    <property type="match status" value="1"/>
</dbReference>
<dbReference type="InterPro" id="IPR001138">
    <property type="entry name" value="Zn2Cys6_DnaBD"/>
</dbReference>
<dbReference type="PANTHER" id="PTHR47425:SF2">
    <property type="entry name" value="FARB-RELATED"/>
    <property type="match status" value="1"/>
</dbReference>
<dbReference type="InterPro" id="IPR036864">
    <property type="entry name" value="Zn2-C6_fun-type_DNA-bd_sf"/>
</dbReference>
<name>A0A1L9PW09_ASPVE</name>
<dbReference type="GO" id="GO:0006351">
    <property type="term" value="P:DNA-templated transcription"/>
    <property type="evidence" value="ECO:0007669"/>
    <property type="project" value="InterPro"/>
</dbReference>
<gene>
    <name evidence="8" type="ORF">ASPVEDRAFT_45110</name>
</gene>
<evidence type="ECO:0000256" key="5">
    <source>
        <dbReference type="ARBA" id="ARBA00023242"/>
    </source>
</evidence>
<dbReference type="InterPro" id="IPR052761">
    <property type="entry name" value="Fungal_Detox/Toxin_TFs"/>
</dbReference>
<dbReference type="EMBL" id="KV878133">
    <property type="protein sequence ID" value="OJJ05606.1"/>
    <property type="molecule type" value="Genomic_DNA"/>
</dbReference>
<dbReference type="RefSeq" id="XP_040671368.1">
    <property type="nucleotide sequence ID" value="XM_040813209.1"/>
</dbReference>
<dbReference type="SUPFAM" id="SSF57701">
    <property type="entry name" value="Zn2/Cys6 DNA-binding domain"/>
    <property type="match status" value="1"/>
</dbReference>
<evidence type="ECO:0000256" key="4">
    <source>
        <dbReference type="ARBA" id="ARBA00023163"/>
    </source>
</evidence>
<dbReference type="STRING" id="1036611.A0A1L9PW09"/>
<keyword evidence="3" id="KW-0238">DNA-binding</keyword>
<dbReference type="Proteomes" id="UP000184073">
    <property type="component" value="Unassembled WGS sequence"/>
</dbReference>
<feature type="region of interest" description="Disordered" evidence="6">
    <location>
        <begin position="668"/>
        <end position="693"/>
    </location>
</feature>
<dbReference type="AlphaFoldDB" id="A0A1L9PW09"/>
<accession>A0A1L9PW09</accession>
<keyword evidence="9" id="KW-1185">Reference proteome</keyword>
<feature type="compositionally biased region" description="Polar residues" evidence="6">
    <location>
        <begin position="668"/>
        <end position="685"/>
    </location>
</feature>
<keyword evidence="1" id="KW-0479">Metal-binding</keyword>
<sequence length="760" mass="84547">MFAHGSQRPPPQTAALPLRTRRSAVACTTCRRRKIRCDVTVSGAPCTNCRLDNDRCVTVNLKRPRKTHNVEAGTATQDTSLALVANNAKFPDYHTRSGSIHNAWPPPVFPETRWLPPTDVAYLTSQQALTLPKKATIDILLQCYFLHIHPCFPIVKESEFRHGSLYQKPFSLLVFRSMLFAAACHIPMQCVKDTGHASVAHLRHSLYKTAKSLYDFGVEKDPFHIAQATLLLAYHLDPADPLCNETWLAIAVQHTRRVNTHRNQLQQGRREVSESDIKRLWWCCVLRDRILALAPRRPLVITLDQFDPSKTEHLTIDELWEGDSSFYSHSMREVLYQVFVSQCRLVSILTPLVMSTEYFPDLVGPQVCINKERALSWQAYSRLSSWEEEYCVLLGHEETHKNLAVAVNIHLTSLFYIGALLAVLNRLAVMHLSDCYCTLSSPRLSDSAGRKVYLRGLHSLVSKTNNEVQWFTTNNVLHFLPVTTRWLTLVQHALSILWLHGDNLDEQTTSTSQPAIPTPLSSYTDLDNDHSNRFGLDTLSQSLPHVVRLTISAYDATSTTKEPQHQHPYKTTITQPDGSIDLTPLTTAEIIRLANISLRLSVAMDYASTIGDCRQFTLESLSTLLRRLDIHRQPSNCSASAAPARPNMDINLIESPAQMQYTILGNASAATPSSESGSQNPQQEVSLPLSLRGSGPGVNIPGAAITACDGRDADVDSNAGDGDGGATSLERFGATAEMAGHSMQEWASELEEFLGPLFGL</sequence>
<evidence type="ECO:0000256" key="3">
    <source>
        <dbReference type="ARBA" id="ARBA00023125"/>
    </source>
</evidence>
<dbReference type="InterPro" id="IPR007219">
    <property type="entry name" value="XnlR_reg_dom"/>
</dbReference>
<dbReference type="Pfam" id="PF04082">
    <property type="entry name" value="Fungal_trans"/>
    <property type="match status" value="1"/>
</dbReference>
<keyword evidence="2" id="KW-0805">Transcription regulation</keyword>
<organism evidence="8 9">
    <name type="scientific">Aspergillus versicolor CBS 583.65</name>
    <dbReference type="NCBI Taxonomy" id="1036611"/>
    <lineage>
        <taxon>Eukaryota</taxon>
        <taxon>Fungi</taxon>
        <taxon>Dikarya</taxon>
        <taxon>Ascomycota</taxon>
        <taxon>Pezizomycotina</taxon>
        <taxon>Eurotiomycetes</taxon>
        <taxon>Eurotiomycetidae</taxon>
        <taxon>Eurotiales</taxon>
        <taxon>Aspergillaceae</taxon>
        <taxon>Aspergillus</taxon>
        <taxon>Aspergillus subgen. Nidulantes</taxon>
    </lineage>
</organism>
<dbReference type="VEuPathDB" id="FungiDB:ASPVEDRAFT_45110"/>
<dbReference type="OrthoDB" id="4356994at2759"/>
<reference evidence="9" key="1">
    <citation type="journal article" date="2017" name="Genome Biol.">
        <title>Comparative genomics reveals high biological diversity and specific adaptations in the industrially and medically important fungal genus Aspergillus.</title>
        <authorList>
            <person name="de Vries R.P."/>
            <person name="Riley R."/>
            <person name="Wiebenga A."/>
            <person name="Aguilar-Osorio G."/>
            <person name="Amillis S."/>
            <person name="Uchima C.A."/>
            <person name="Anderluh G."/>
            <person name="Asadollahi M."/>
            <person name="Askin M."/>
            <person name="Barry K."/>
            <person name="Battaglia E."/>
            <person name="Bayram O."/>
            <person name="Benocci T."/>
            <person name="Braus-Stromeyer S.A."/>
            <person name="Caldana C."/>
            <person name="Canovas D."/>
            <person name="Cerqueira G.C."/>
            <person name="Chen F."/>
            <person name="Chen W."/>
            <person name="Choi C."/>
            <person name="Clum A."/>
            <person name="Dos Santos R.A."/>
            <person name="Damasio A.R."/>
            <person name="Diallinas G."/>
            <person name="Emri T."/>
            <person name="Fekete E."/>
            <person name="Flipphi M."/>
            <person name="Freyberg S."/>
            <person name="Gallo A."/>
            <person name="Gournas C."/>
            <person name="Habgood R."/>
            <person name="Hainaut M."/>
            <person name="Harispe M.L."/>
            <person name="Henrissat B."/>
            <person name="Hilden K.S."/>
            <person name="Hope R."/>
            <person name="Hossain A."/>
            <person name="Karabika E."/>
            <person name="Karaffa L."/>
            <person name="Karanyi Z."/>
            <person name="Krasevec N."/>
            <person name="Kuo A."/>
            <person name="Kusch H."/>
            <person name="LaButti K."/>
            <person name="Lagendijk E.L."/>
            <person name="Lapidus A."/>
            <person name="Levasseur A."/>
            <person name="Lindquist E."/>
            <person name="Lipzen A."/>
            <person name="Logrieco A.F."/>
            <person name="MacCabe A."/>
            <person name="Maekelae M.R."/>
            <person name="Malavazi I."/>
            <person name="Melin P."/>
            <person name="Meyer V."/>
            <person name="Mielnichuk N."/>
            <person name="Miskei M."/>
            <person name="Molnar A.P."/>
            <person name="Mule G."/>
            <person name="Ngan C.Y."/>
            <person name="Orejas M."/>
            <person name="Orosz E."/>
            <person name="Ouedraogo J.P."/>
            <person name="Overkamp K.M."/>
            <person name="Park H.-S."/>
            <person name="Perrone G."/>
            <person name="Piumi F."/>
            <person name="Punt P.J."/>
            <person name="Ram A.F."/>
            <person name="Ramon A."/>
            <person name="Rauscher S."/>
            <person name="Record E."/>
            <person name="Riano-Pachon D.M."/>
            <person name="Robert V."/>
            <person name="Roehrig J."/>
            <person name="Ruller R."/>
            <person name="Salamov A."/>
            <person name="Salih N.S."/>
            <person name="Samson R.A."/>
            <person name="Sandor E."/>
            <person name="Sanguinetti M."/>
            <person name="Schuetze T."/>
            <person name="Sepcic K."/>
            <person name="Shelest E."/>
            <person name="Sherlock G."/>
            <person name="Sophianopoulou V."/>
            <person name="Squina F.M."/>
            <person name="Sun H."/>
            <person name="Susca A."/>
            <person name="Todd R.B."/>
            <person name="Tsang A."/>
            <person name="Unkles S.E."/>
            <person name="van de Wiele N."/>
            <person name="van Rossen-Uffink D."/>
            <person name="Oliveira J.V."/>
            <person name="Vesth T.C."/>
            <person name="Visser J."/>
            <person name="Yu J.-H."/>
            <person name="Zhou M."/>
            <person name="Andersen M.R."/>
            <person name="Archer D.B."/>
            <person name="Baker S.E."/>
            <person name="Benoit I."/>
            <person name="Brakhage A.A."/>
            <person name="Braus G.H."/>
            <person name="Fischer R."/>
            <person name="Frisvad J.C."/>
            <person name="Goldman G.H."/>
            <person name="Houbraken J."/>
            <person name="Oakley B."/>
            <person name="Pocsi I."/>
            <person name="Scazzocchio C."/>
            <person name="Seiboth B."/>
            <person name="vanKuyk P.A."/>
            <person name="Wortman J."/>
            <person name="Dyer P.S."/>
            <person name="Grigoriev I.V."/>
        </authorList>
    </citation>
    <scope>NUCLEOTIDE SEQUENCE [LARGE SCALE GENOMIC DNA]</scope>
    <source>
        <strain evidence="9">CBS 583.65</strain>
    </source>
</reference>
<dbReference type="PROSITE" id="PS50048">
    <property type="entry name" value="ZN2_CY6_FUNGAL_2"/>
    <property type="match status" value="1"/>
</dbReference>
<feature type="domain" description="Zn(2)-C6 fungal-type" evidence="7">
    <location>
        <begin position="26"/>
        <end position="58"/>
    </location>
</feature>
<evidence type="ECO:0000313" key="8">
    <source>
        <dbReference type="EMBL" id="OJJ05606.1"/>
    </source>
</evidence>
<evidence type="ECO:0000256" key="6">
    <source>
        <dbReference type="SAM" id="MobiDB-lite"/>
    </source>
</evidence>
<evidence type="ECO:0000256" key="2">
    <source>
        <dbReference type="ARBA" id="ARBA00023015"/>
    </source>
</evidence>
<dbReference type="GO" id="GO:0003677">
    <property type="term" value="F:DNA binding"/>
    <property type="evidence" value="ECO:0007669"/>
    <property type="project" value="UniProtKB-KW"/>
</dbReference>
<dbReference type="CDD" id="cd12148">
    <property type="entry name" value="fungal_TF_MHR"/>
    <property type="match status" value="1"/>
</dbReference>
<dbReference type="GO" id="GO:0008270">
    <property type="term" value="F:zinc ion binding"/>
    <property type="evidence" value="ECO:0007669"/>
    <property type="project" value="InterPro"/>
</dbReference>
<dbReference type="PANTHER" id="PTHR47425">
    <property type="entry name" value="FARB-RELATED"/>
    <property type="match status" value="1"/>
</dbReference>
<keyword evidence="4" id="KW-0804">Transcription</keyword>
<evidence type="ECO:0000259" key="7">
    <source>
        <dbReference type="PROSITE" id="PS50048"/>
    </source>
</evidence>